<evidence type="ECO:0000313" key="2">
    <source>
        <dbReference type="Proteomes" id="UP000010474"/>
    </source>
</evidence>
<dbReference type="STRING" id="272123.Anacy_4483"/>
<proteinExistence type="predicted"/>
<dbReference type="HOGENOM" id="CLU_1064135_0_0_3"/>
<dbReference type="AlphaFoldDB" id="K9ZKW9"/>
<evidence type="ECO:0000313" key="1">
    <source>
        <dbReference type="EMBL" id="AFZ59841.1"/>
    </source>
</evidence>
<reference evidence="2" key="1">
    <citation type="journal article" date="2013" name="Proc. Natl. Acad. Sci. U.S.A.">
        <title>Improving the coverage of the cyanobacterial phylum using diversity-driven genome sequencing.</title>
        <authorList>
            <person name="Shih P.M."/>
            <person name="Wu D."/>
            <person name="Latifi A."/>
            <person name="Axen S.D."/>
            <person name="Fewer D.P."/>
            <person name="Talla E."/>
            <person name="Calteau A."/>
            <person name="Cai F."/>
            <person name="Tandeau de Marsac N."/>
            <person name="Rippka R."/>
            <person name="Herdman M."/>
            <person name="Sivonen K."/>
            <person name="Coursin T."/>
            <person name="Laurent T."/>
            <person name="Goodwin L."/>
            <person name="Nolan M."/>
            <person name="Davenport K.W."/>
            <person name="Han C.S."/>
            <person name="Rubin E.M."/>
            <person name="Eisen J.A."/>
            <person name="Woyke T."/>
            <person name="Gugger M."/>
            <person name="Kerfeld C.A."/>
        </authorList>
    </citation>
    <scope>NUCLEOTIDE SEQUENCE [LARGE SCALE GENOMIC DNA]</scope>
    <source>
        <strain evidence="2">ATCC 27899 / PCC 7122</strain>
    </source>
</reference>
<organism evidence="1 2">
    <name type="scientific">Anabaena cylindrica (strain ATCC 27899 / PCC 7122)</name>
    <dbReference type="NCBI Taxonomy" id="272123"/>
    <lineage>
        <taxon>Bacteria</taxon>
        <taxon>Bacillati</taxon>
        <taxon>Cyanobacteriota</taxon>
        <taxon>Cyanophyceae</taxon>
        <taxon>Nostocales</taxon>
        <taxon>Nostocaceae</taxon>
        <taxon>Anabaena</taxon>
    </lineage>
</organism>
<sequence>MQIESNSNLSEDTNKELLMSNCKTVNKKSINQPKIWQTFSIAAVLISLAQPAAACVMAPPLPPPNIWIDFHGDTDNNGKQEFWIGQEVSLFPPTSPTNCKCGLGLGNLTNPLSGMVNVLGVMITKTNILTHISEVLQPFTPLQPNSNVATQLANDPRANPGATWFGFGGLINAFNPPVLGLNEVIKLWFEVETPKPQLLNGLQIQFAGGSDDPSHEIEFFAPINDTISVPEPSVTLSIVGLAGLMLLGHRRSKSLVIKSSK</sequence>
<dbReference type="OrthoDB" id="9553447at2"/>
<name>K9ZKW9_ANACC</name>
<dbReference type="PATRIC" id="fig|272123.3.peg.4882"/>
<dbReference type="EMBL" id="CP003659">
    <property type="protein sequence ID" value="AFZ59841.1"/>
    <property type="molecule type" value="Genomic_DNA"/>
</dbReference>
<gene>
    <name evidence="1" type="ordered locus">Anacy_4483</name>
</gene>
<accession>K9ZKW9</accession>
<dbReference type="KEGG" id="acy:Anacy_4483"/>
<protein>
    <submittedName>
        <fullName evidence="1">PEP motif putative anchor domain protein</fullName>
    </submittedName>
</protein>
<keyword evidence="2" id="KW-1185">Reference proteome</keyword>
<dbReference type="Proteomes" id="UP000010474">
    <property type="component" value="Chromosome"/>
</dbReference>